<name>A0ACB9WMD9_CHAAC</name>
<gene>
    <name evidence="1" type="ORF">KUCAC02_003720</name>
</gene>
<protein>
    <submittedName>
        <fullName evidence="1">Uncharacterized protein</fullName>
    </submittedName>
</protein>
<keyword evidence="2" id="KW-1185">Reference proteome</keyword>
<organism evidence="1 2">
    <name type="scientific">Chaenocephalus aceratus</name>
    <name type="common">Blackfin icefish</name>
    <name type="synonym">Chaenichthys aceratus</name>
    <dbReference type="NCBI Taxonomy" id="36190"/>
    <lineage>
        <taxon>Eukaryota</taxon>
        <taxon>Metazoa</taxon>
        <taxon>Chordata</taxon>
        <taxon>Craniata</taxon>
        <taxon>Vertebrata</taxon>
        <taxon>Euteleostomi</taxon>
        <taxon>Actinopterygii</taxon>
        <taxon>Neopterygii</taxon>
        <taxon>Teleostei</taxon>
        <taxon>Neoteleostei</taxon>
        <taxon>Acanthomorphata</taxon>
        <taxon>Eupercaria</taxon>
        <taxon>Perciformes</taxon>
        <taxon>Notothenioidei</taxon>
        <taxon>Channichthyidae</taxon>
        <taxon>Chaenocephalus</taxon>
    </lineage>
</organism>
<comment type="caution">
    <text evidence="1">The sequence shown here is derived from an EMBL/GenBank/DDBJ whole genome shotgun (WGS) entry which is preliminary data.</text>
</comment>
<evidence type="ECO:0000313" key="2">
    <source>
        <dbReference type="Proteomes" id="UP001057452"/>
    </source>
</evidence>
<dbReference type="EMBL" id="CM043798">
    <property type="protein sequence ID" value="KAI4814529.1"/>
    <property type="molecule type" value="Genomic_DNA"/>
</dbReference>
<dbReference type="Proteomes" id="UP001057452">
    <property type="component" value="Chromosome 14"/>
</dbReference>
<reference evidence="1" key="1">
    <citation type="submission" date="2022-05" db="EMBL/GenBank/DDBJ databases">
        <title>Chromosome-level genome of Chaenocephalus aceratus.</title>
        <authorList>
            <person name="Park H."/>
        </authorList>
    </citation>
    <scope>NUCLEOTIDE SEQUENCE</scope>
    <source>
        <strain evidence="1">KU_202001</strain>
    </source>
</reference>
<proteinExistence type="predicted"/>
<evidence type="ECO:0000313" key="1">
    <source>
        <dbReference type="EMBL" id="KAI4814529.1"/>
    </source>
</evidence>
<feature type="non-terminal residue" evidence="1">
    <location>
        <position position="58"/>
    </location>
</feature>
<sequence length="58" mass="6539">FREKGPRLLERVRSWRSSRAICSQPSSTLSGLWDHLLGSQLTQRGKKMVTGSEEQPAV</sequence>
<feature type="non-terminal residue" evidence="1">
    <location>
        <position position="1"/>
    </location>
</feature>
<accession>A0ACB9WMD9</accession>